<dbReference type="EMBL" id="BDIP01001309">
    <property type="protein sequence ID" value="GIQ84108.1"/>
    <property type="molecule type" value="Genomic_DNA"/>
</dbReference>
<dbReference type="SUPFAM" id="SSF55811">
    <property type="entry name" value="Nudix"/>
    <property type="match status" value="1"/>
</dbReference>
<sequence length="457" mass="50161">MQYTEDTEETLRHLAVTHILSYDFEDLEGDAYRSELCTQLQNAFWSFIDFYHEEGQDPSCLARSKEQAATFMAHFTSLPAMKPFFRGENPVKMWSTFKNRQSRGQKAGVVILDPSMRHILLIRGISHKKASGWTVPKGKVEQGEDLQDAAVREAAEETGLNVLPSLLNPLQDRAIYRAYGWQPLAKAGTKGQQGYALPPKVTPASDRTELDAPFVVEVAGERTALFIAPGMPTSTPTCPTVRHEIDEVQWFSIDEITRQMRGVSTSKKQRKKKQAPMAFCKLLRAAWGDIAQWVQDFRPEYGRDQALLTDHSVLCVRPSKRLPGIVPSPGVTRPHSPTSSVCSSSSSSSATSAFSAVLSAGGSASADSTSSVRSVGSTRSEHVRCASPTTPLPPQNFPRDTIPPLPPGTSPVPRPKPTRRGRRGRGRERRERGGRGGSCSQASEFTFDMAGIAAAMM</sequence>
<evidence type="ECO:0000313" key="4">
    <source>
        <dbReference type="EMBL" id="GIQ84108.1"/>
    </source>
</evidence>
<evidence type="ECO:0000256" key="1">
    <source>
        <dbReference type="ARBA" id="ARBA00022801"/>
    </source>
</evidence>
<evidence type="ECO:0000313" key="5">
    <source>
        <dbReference type="Proteomes" id="UP000265618"/>
    </source>
</evidence>
<dbReference type="Proteomes" id="UP000265618">
    <property type="component" value="Unassembled WGS sequence"/>
</dbReference>
<dbReference type="PANTHER" id="PTHR23114">
    <property type="entry name" value="M7GPPPN-MRNA HYDROLASE"/>
    <property type="match status" value="1"/>
</dbReference>
<feature type="compositionally biased region" description="Pro residues" evidence="2">
    <location>
        <begin position="390"/>
        <end position="415"/>
    </location>
</feature>
<keyword evidence="5" id="KW-1185">Reference proteome</keyword>
<reference evidence="4 5" key="1">
    <citation type="journal article" date="2018" name="PLoS ONE">
        <title>The draft genome of Kipferlia bialata reveals reductive genome evolution in fornicate parasites.</title>
        <authorList>
            <person name="Tanifuji G."/>
            <person name="Takabayashi S."/>
            <person name="Kume K."/>
            <person name="Takagi M."/>
            <person name="Nakayama T."/>
            <person name="Kamikawa R."/>
            <person name="Inagaki Y."/>
            <person name="Hashimoto T."/>
        </authorList>
    </citation>
    <scope>NUCLEOTIDE SEQUENCE [LARGE SCALE GENOMIC DNA]</scope>
    <source>
        <strain evidence="4">NY0173</strain>
    </source>
</reference>
<comment type="caution">
    <text evidence="4">The sequence shown here is derived from an EMBL/GenBank/DDBJ whole genome shotgun (WGS) entry which is preliminary data.</text>
</comment>
<gene>
    <name evidence="4" type="ORF">KIPB_005550</name>
</gene>
<dbReference type="Pfam" id="PF00293">
    <property type="entry name" value="NUDIX"/>
    <property type="match status" value="1"/>
</dbReference>
<dbReference type="InterPro" id="IPR000086">
    <property type="entry name" value="NUDIX_hydrolase_dom"/>
</dbReference>
<proteinExistence type="predicted"/>
<dbReference type="GO" id="GO:0000290">
    <property type="term" value="P:deadenylation-dependent decapping of nuclear-transcribed mRNA"/>
    <property type="evidence" value="ECO:0007669"/>
    <property type="project" value="TreeGrafter"/>
</dbReference>
<feature type="domain" description="Nudix hydrolase" evidence="3">
    <location>
        <begin position="102"/>
        <end position="276"/>
    </location>
</feature>
<organism evidence="4 5">
    <name type="scientific">Kipferlia bialata</name>
    <dbReference type="NCBI Taxonomy" id="797122"/>
    <lineage>
        <taxon>Eukaryota</taxon>
        <taxon>Metamonada</taxon>
        <taxon>Carpediemonas-like organisms</taxon>
        <taxon>Kipferlia</taxon>
    </lineage>
</organism>
<keyword evidence="1" id="KW-0378">Hydrolase</keyword>
<feature type="compositionally biased region" description="Basic residues" evidence="2">
    <location>
        <begin position="416"/>
        <end position="427"/>
    </location>
</feature>
<dbReference type="GO" id="GO:0005737">
    <property type="term" value="C:cytoplasm"/>
    <property type="evidence" value="ECO:0007669"/>
    <property type="project" value="TreeGrafter"/>
</dbReference>
<feature type="compositionally biased region" description="Low complexity" evidence="2">
    <location>
        <begin position="360"/>
        <end position="378"/>
    </location>
</feature>
<feature type="region of interest" description="Disordered" evidence="2">
    <location>
        <begin position="323"/>
        <end position="347"/>
    </location>
</feature>
<protein>
    <recommendedName>
        <fullName evidence="3">Nudix hydrolase domain-containing protein</fullName>
    </recommendedName>
</protein>
<evidence type="ECO:0000259" key="3">
    <source>
        <dbReference type="PROSITE" id="PS51462"/>
    </source>
</evidence>
<feature type="compositionally biased region" description="Low complexity" evidence="2">
    <location>
        <begin position="336"/>
        <end position="347"/>
    </location>
</feature>
<dbReference type="InterPro" id="IPR020476">
    <property type="entry name" value="Nudix_hydrolase"/>
</dbReference>
<dbReference type="PROSITE" id="PS51462">
    <property type="entry name" value="NUDIX"/>
    <property type="match status" value="1"/>
</dbReference>
<dbReference type="GO" id="GO:0016787">
    <property type="term" value="F:hydrolase activity"/>
    <property type="evidence" value="ECO:0007669"/>
    <property type="project" value="UniProtKB-KW"/>
</dbReference>
<dbReference type="AlphaFoldDB" id="A0A9K3CVJ6"/>
<accession>A0A9K3CVJ6</accession>
<evidence type="ECO:0000256" key="2">
    <source>
        <dbReference type="SAM" id="MobiDB-lite"/>
    </source>
</evidence>
<dbReference type="PRINTS" id="PR00502">
    <property type="entry name" value="NUDIXFAMILY"/>
</dbReference>
<dbReference type="PROSITE" id="PS00893">
    <property type="entry name" value="NUDIX_BOX"/>
    <property type="match status" value="1"/>
</dbReference>
<name>A0A9K3CVJ6_9EUKA</name>
<dbReference type="OrthoDB" id="18996at2759"/>
<feature type="region of interest" description="Disordered" evidence="2">
    <location>
        <begin position="360"/>
        <end position="442"/>
    </location>
</feature>
<dbReference type="PANTHER" id="PTHR23114:SF17">
    <property type="entry name" value="M7GPPPN-MRNA HYDROLASE"/>
    <property type="match status" value="1"/>
</dbReference>
<dbReference type="InterPro" id="IPR020084">
    <property type="entry name" value="NUDIX_hydrolase_CS"/>
</dbReference>
<dbReference type="Gene3D" id="3.90.79.10">
    <property type="entry name" value="Nucleoside Triphosphate Pyrophosphohydrolase"/>
    <property type="match status" value="1"/>
</dbReference>
<dbReference type="InterPro" id="IPR015797">
    <property type="entry name" value="NUDIX_hydrolase-like_dom_sf"/>
</dbReference>